<reference evidence="2" key="1">
    <citation type="submission" date="2020-05" db="EMBL/GenBank/DDBJ databases">
        <title>Phylogenomic resolution of chytrid fungi.</title>
        <authorList>
            <person name="Stajich J.E."/>
            <person name="Amses K."/>
            <person name="Simmons R."/>
            <person name="Seto K."/>
            <person name="Myers J."/>
            <person name="Bonds A."/>
            <person name="Quandt C.A."/>
            <person name="Barry K."/>
            <person name="Liu P."/>
            <person name="Grigoriev I."/>
            <person name="Longcore J.E."/>
            <person name="James T.Y."/>
        </authorList>
    </citation>
    <scope>NUCLEOTIDE SEQUENCE</scope>
    <source>
        <strain evidence="2">JEL0513</strain>
    </source>
</reference>
<feature type="compositionally biased region" description="Polar residues" evidence="1">
    <location>
        <begin position="10"/>
        <end position="25"/>
    </location>
</feature>
<keyword evidence="3" id="KW-1185">Reference proteome</keyword>
<organism evidence="2 3">
    <name type="scientific">Physocladia obscura</name>
    <dbReference type="NCBI Taxonomy" id="109957"/>
    <lineage>
        <taxon>Eukaryota</taxon>
        <taxon>Fungi</taxon>
        <taxon>Fungi incertae sedis</taxon>
        <taxon>Chytridiomycota</taxon>
        <taxon>Chytridiomycota incertae sedis</taxon>
        <taxon>Chytridiomycetes</taxon>
        <taxon>Chytridiales</taxon>
        <taxon>Chytriomycetaceae</taxon>
        <taxon>Physocladia</taxon>
    </lineage>
</organism>
<evidence type="ECO:0000313" key="2">
    <source>
        <dbReference type="EMBL" id="KAJ3121693.1"/>
    </source>
</evidence>
<proteinExistence type="predicted"/>
<accession>A0AAD5T014</accession>
<name>A0AAD5T014_9FUNG</name>
<gene>
    <name evidence="2" type="ORF">HK100_012275</name>
</gene>
<feature type="region of interest" description="Disordered" evidence="1">
    <location>
        <begin position="1"/>
        <end position="26"/>
    </location>
</feature>
<dbReference type="Proteomes" id="UP001211907">
    <property type="component" value="Unassembled WGS sequence"/>
</dbReference>
<comment type="caution">
    <text evidence="2">The sequence shown here is derived from an EMBL/GenBank/DDBJ whole genome shotgun (WGS) entry which is preliminary data.</text>
</comment>
<sequence>MTQEDDDATTRTAYNDNNGENTNAGATDFEIATNVTDDDSVVGIADGAVDGMVDDDGAFEGVVIVDGIADGGEGVAMVVPVSDSVIAPIVRRLVDACTRLASLTDFDTSPSGRLGAEILACFDVPGVVEAFVAELALPTTTATTTTTTTTNTATINTSTNTITNTAQHHIIQPVFRLTSAACSIPPNLSDAVRRSSLSPNESDRVLKTGQILVCSFPKQNRFLEMHMNRLIPSLMRIFEPESRGIRNHVL</sequence>
<dbReference type="AlphaFoldDB" id="A0AAD5T014"/>
<protein>
    <submittedName>
        <fullName evidence="2">Uncharacterized protein</fullName>
    </submittedName>
</protein>
<dbReference type="EMBL" id="JADGJH010000862">
    <property type="protein sequence ID" value="KAJ3121693.1"/>
    <property type="molecule type" value="Genomic_DNA"/>
</dbReference>
<evidence type="ECO:0000256" key="1">
    <source>
        <dbReference type="SAM" id="MobiDB-lite"/>
    </source>
</evidence>
<evidence type="ECO:0000313" key="3">
    <source>
        <dbReference type="Proteomes" id="UP001211907"/>
    </source>
</evidence>